<keyword evidence="1" id="KW-0812">Transmembrane</keyword>
<proteinExistence type="predicted"/>
<organism evidence="2 3">
    <name type="scientific">Brachionus plicatilis</name>
    <name type="common">Marine rotifer</name>
    <name type="synonym">Brachionus muelleri</name>
    <dbReference type="NCBI Taxonomy" id="10195"/>
    <lineage>
        <taxon>Eukaryota</taxon>
        <taxon>Metazoa</taxon>
        <taxon>Spiralia</taxon>
        <taxon>Gnathifera</taxon>
        <taxon>Rotifera</taxon>
        <taxon>Eurotatoria</taxon>
        <taxon>Monogononta</taxon>
        <taxon>Pseudotrocha</taxon>
        <taxon>Ploima</taxon>
        <taxon>Brachionidae</taxon>
        <taxon>Brachionus</taxon>
    </lineage>
</organism>
<dbReference type="Proteomes" id="UP000276133">
    <property type="component" value="Unassembled WGS sequence"/>
</dbReference>
<evidence type="ECO:0000313" key="3">
    <source>
        <dbReference type="Proteomes" id="UP000276133"/>
    </source>
</evidence>
<accession>A0A3M7T5T3</accession>
<protein>
    <submittedName>
        <fullName evidence="2">Uncharacterized protein</fullName>
    </submittedName>
</protein>
<feature type="transmembrane region" description="Helical" evidence="1">
    <location>
        <begin position="6"/>
        <end position="26"/>
    </location>
</feature>
<evidence type="ECO:0000256" key="1">
    <source>
        <dbReference type="SAM" id="Phobius"/>
    </source>
</evidence>
<sequence>MELSSYTLELFSFTPLHIGIVFIYPIKRFCVCSSHGSLASRMFEHRKLNLKIVVFASRWISKLEG</sequence>
<keyword evidence="3" id="KW-1185">Reference proteome</keyword>
<gene>
    <name evidence="2" type="ORF">BpHYR1_021241</name>
</gene>
<evidence type="ECO:0000313" key="2">
    <source>
        <dbReference type="EMBL" id="RNA43178.1"/>
    </source>
</evidence>
<comment type="caution">
    <text evidence="2">The sequence shown here is derived from an EMBL/GenBank/DDBJ whole genome shotgun (WGS) entry which is preliminary data.</text>
</comment>
<keyword evidence="1" id="KW-1133">Transmembrane helix</keyword>
<reference evidence="2 3" key="1">
    <citation type="journal article" date="2018" name="Sci. Rep.">
        <title>Genomic signatures of local adaptation to the degree of environmental predictability in rotifers.</title>
        <authorList>
            <person name="Franch-Gras L."/>
            <person name="Hahn C."/>
            <person name="Garcia-Roger E.M."/>
            <person name="Carmona M.J."/>
            <person name="Serra M."/>
            <person name="Gomez A."/>
        </authorList>
    </citation>
    <scope>NUCLEOTIDE SEQUENCE [LARGE SCALE GENOMIC DNA]</scope>
    <source>
        <strain evidence="2">HYR1</strain>
    </source>
</reference>
<dbReference type="AlphaFoldDB" id="A0A3M7T5T3"/>
<name>A0A3M7T5T3_BRAPC</name>
<keyword evidence="1" id="KW-0472">Membrane</keyword>
<dbReference type="EMBL" id="REGN01000263">
    <property type="protein sequence ID" value="RNA43178.1"/>
    <property type="molecule type" value="Genomic_DNA"/>
</dbReference>